<dbReference type="SUPFAM" id="SSF109854">
    <property type="entry name" value="DinB/YfiT-like putative metalloenzymes"/>
    <property type="match status" value="1"/>
</dbReference>
<dbReference type="InterPro" id="IPR034660">
    <property type="entry name" value="DinB/YfiT-like"/>
</dbReference>
<dbReference type="GO" id="GO:0016853">
    <property type="term" value="F:isomerase activity"/>
    <property type="evidence" value="ECO:0007669"/>
    <property type="project" value="UniProtKB-KW"/>
</dbReference>
<comment type="caution">
    <text evidence="2">The sequence shown here is derived from an EMBL/GenBank/DDBJ whole genome shotgun (WGS) entry which is preliminary data.</text>
</comment>
<name>A0ABX0XZW3_9ACTN</name>
<dbReference type="InterPro" id="IPR024344">
    <property type="entry name" value="MDMPI_metal-binding"/>
</dbReference>
<gene>
    <name evidence="2" type="ORF">HC031_17180</name>
</gene>
<dbReference type="RefSeq" id="WP_167926332.1">
    <property type="nucleotide sequence ID" value="NZ_JAATVY010000011.1"/>
</dbReference>
<evidence type="ECO:0000313" key="2">
    <source>
        <dbReference type="EMBL" id="NJC71437.1"/>
    </source>
</evidence>
<dbReference type="Proteomes" id="UP000722989">
    <property type="component" value="Unassembled WGS sequence"/>
</dbReference>
<organism evidence="2 3">
    <name type="scientific">Planosporangium thailandense</name>
    <dbReference type="NCBI Taxonomy" id="765197"/>
    <lineage>
        <taxon>Bacteria</taxon>
        <taxon>Bacillati</taxon>
        <taxon>Actinomycetota</taxon>
        <taxon>Actinomycetes</taxon>
        <taxon>Micromonosporales</taxon>
        <taxon>Micromonosporaceae</taxon>
        <taxon>Planosporangium</taxon>
    </lineage>
</organism>
<protein>
    <submittedName>
        <fullName evidence="2">Maleylpyruvate isomerase family mycothiol-dependent enzyme</fullName>
    </submittedName>
</protein>
<dbReference type="Pfam" id="PF11716">
    <property type="entry name" value="MDMPI_N"/>
    <property type="match status" value="1"/>
</dbReference>
<dbReference type="InterPro" id="IPR017517">
    <property type="entry name" value="Maleyloyr_isom"/>
</dbReference>
<dbReference type="EMBL" id="JAATVY010000011">
    <property type="protein sequence ID" value="NJC71437.1"/>
    <property type="molecule type" value="Genomic_DNA"/>
</dbReference>
<keyword evidence="3" id="KW-1185">Reference proteome</keyword>
<dbReference type="NCBIfam" id="TIGR03083">
    <property type="entry name" value="maleylpyruvate isomerase family mycothiol-dependent enzyme"/>
    <property type="match status" value="1"/>
</dbReference>
<sequence length="207" mass="22231">MPRTHTDSRNWVEHGTALLATQVAALDEQAMTEPSALPGWTRKHLVAHVAANADALGNLVRWARTGERTPMYASTDQRNADIESGAKLSATELAAWMNRSARNLAVAMDDLTADQWRAEVVTAQGRTVAATEIPWLRAREVCVHAVDLGTGLTFADLPDGFLSALVVDIRAKRGLVEVPDGPLPEVAAYLAGRPHSLAGVADLGPWL</sequence>
<keyword evidence="2" id="KW-0413">Isomerase</keyword>
<evidence type="ECO:0000259" key="1">
    <source>
        <dbReference type="Pfam" id="PF11716"/>
    </source>
</evidence>
<proteinExistence type="predicted"/>
<accession>A0ABX0XZW3</accession>
<dbReference type="Gene3D" id="1.20.120.450">
    <property type="entry name" value="dinb family like domain"/>
    <property type="match status" value="1"/>
</dbReference>
<reference evidence="2 3" key="1">
    <citation type="submission" date="2020-03" db="EMBL/GenBank/DDBJ databases">
        <title>WGS of the type strain of Planosporangium spp.</title>
        <authorList>
            <person name="Thawai C."/>
        </authorList>
    </citation>
    <scope>NUCLEOTIDE SEQUENCE [LARGE SCALE GENOMIC DNA]</scope>
    <source>
        <strain evidence="2 3">TBRC 5610</strain>
    </source>
</reference>
<evidence type="ECO:0000313" key="3">
    <source>
        <dbReference type="Proteomes" id="UP000722989"/>
    </source>
</evidence>
<feature type="domain" description="Mycothiol-dependent maleylpyruvate isomerase metal-binding" evidence="1">
    <location>
        <begin position="13"/>
        <end position="148"/>
    </location>
</feature>